<accession>A0AAD4WT74</accession>
<dbReference type="Proteomes" id="UP001054821">
    <property type="component" value="Chromosome 1"/>
</dbReference>
<sequence length="93" mass="10427">MRGQKRLRPTRAGDTVSFSLGLSSLEYKKTRLASICLRISETPKLTWFLNPNPNSLLGFLLVPNLCVPNHRKTSHPDQPHPPSLTLPPISKSR</sequence>
<evidence type="ECO:0000256" key="1">
    <source>
        <dbReference type="SAM" id="MobiDB-lite"/>
    </source>
</evidence>
<evidence type="ECO:0000313" key="3">
    <source>
        <dbReference type="Proteomes" id="UP001054821"/>
    </source>
</evidence>
<evidence type="ECO:0000313" key="2">
    <source>
        <dbReference type="EMBL" id="KAI5347837.1"/>
    </source>
</evidence>
<dbReference type="AlphaFoldDB" id="A0AAD4WT74"/>
<reference evidence="2 3" key="1">
    <citation type="journal article" date="2022" name="G3 (Bethesda)">
        <title>Whole-genome sequence and methylome profiling of the almond [Prunus dulcis (Mill.) D.A. Webb] cultivar 'Nonpareil'.</title>
        <authorList>
            <person name="D'Amico-Willman K.M."/>
            <person name="Ouma W.Z."/>
            <person name="Meulia T."/>
            <person name="Sideli G.M."/>
            <person name="Gradziel T.M."/>
            <person name="Fresnedo-Ramirez J."/>
        </authorList>
    </citation>
    <scope>NUCLEOTIDE SEQUENCE [LARGE SCALE GENOMIC DNA]</scope>
    <source>
        <strain evidence="2">Clone GOH B32 T37-40</strain>
    </source>
</reference>
<keyword evidence="3" id="KW-1185">Reference proteome</keyword>
<proteinExistence type="predicted"/>
<name>A0AAD4WT74_PRUDU</name>
<protein>
    <submittedName>
        <fullName evidence="2">Uncharacterized protein</fullName>
    </submittedName>
</protein>
<feature type="region of interest" description="Disordered" evidence="1">
    <location>
        <begin position="70"/>
        <end position="93"/>
    </location>
</feature>
<organism evidence="2 3">
    <name type="scientific">Prunus dulcis</name>
    <name type="common">Almond</name>
    <name type="synonym">Amygdalus dulcis</name>
    <dbReference type="NCBI Taxonomy" id="3755"/>
    <lineage>
        <taxon>Eukaryota</taxon>
        <taxon>Viridiplantae</taxon>
        <taxon>Streptophyta</taxon>
        <taxon>Embryophyta</taxon>
        <taxon>Tracheophyta</taxon>
        <taxon>Spermatophyta</taxon>
        <taxon>Magnoliopsida</taxon>
        <taxon>eudicotyledons</taxon>
        <taxon>Gunneridae</taxon>
        <taxon>Pentapetalae</taxon>
        <taxon>rosids</taxon>
        <taxon>fabids</taxon>
        <taxon>Rosales</taxon>
        <taxon>Rosaceae</taxon>
        <taxon>Amygdaloideae</taxon>
        <taxon>Amygdaleae</taxon>
        <taxon>Prunus</taxon>
    </lineage>
</organism>
<comment type="caution">
    <text evidence="2">The sequence shown here is derived from an EMBL/GenBank/DDBJ whole genome shotgun (WGS) entry which is preliminary data.</text>
</comment>
<dbReference type="EMBL" id="JAJFAZ020000001">
    <property type="protein sequence ID" value="KAI5347837.1"/>
    <property type="molecule type" value="Genomic_DNA"/>
</dbReference>
<gene>
    <name evidence="2" type="ORF">L3X38_000724</name>
</gene>